<dbReference type="OrthoDB" id="3296095at2"/>
<dbReference type="Pfam" id="PF00246">
    <property type="entry name" value="Peptidase_M14"/>
    <property type="match status" value="1"/>
</dbReference>
<evidence type="ECO:0000256" key="2">
    <source>
        <dbReference type="ARBA" id="ARBA00005988"/>
    </source>
</evidence>
<dbReference type="Gene3D" id="3.40.630.10">
    <property type="entry name" value="Zn peptidases"/>
    <property type="match status" value="1"/>
</dbReference>
<dbReference type="SMART" id="SM00631">
    <property type="entry name" value="Zn_pept"/>
    <property type="match status" value="1"/>
</dbReference>
<gene>
    <name evidence="11" type="ORF">SAMN05216184_101276</name>
</gene>
<evidence type="ECO:0000256" key="7">
    <source>
        <dbReference type="PROSITE-ProRule" id="PRU01379"/>
    </source>
</evidence>
<evidence type="ECO:0000256" key="6">
    <source>
        <dbReference type="ARBA" id="ARBA00023049"/>
    </source>
</evidence>
<comment type="caution">
    <text evidence="7">Lacks conserved residue(s) required for the propagation of feature annotation.</text>
</comment>
<keyword evidence="4" id="KW-0378">Hydrolase</keyword>
<evidence type="ECO:0000256" key="8">
    <source>
        <dbReference type="SAM" id="MobiDB-lite"/>
    </source>
</evidence>
<dbReference type="SUPFAM" id="SSF53187">
    <property type="entry name" value="Zn-dependent exopeptidases"/>
    <property type="match status" value="1"/>
</dbReference>
<evidence type="ECO:0000256" key="5">
    <source>
        <dbReference type="ARBA" id="ARBA00022833"/>
    </source>
</evidence>
<evidence type="ECO:0000256" key="4">
    <source>
        <dbReference type="ARBA" id="ARBA00022801"/>
    </source>
</evidence>
<feature type="region of interest" description="Disordered" evidence="8">
    <location>
        <begin position="553"/>
        <end position="588"/>
    </location>
</feature>
<dbReference type="InterPro" id="IPR000834">
    <property type="entry name" value="Peptidase_M14"/>
</dbReference>
<dbReference type="GO" id="GO:0006508">
    <property type="term" value="P:proteolysis"/>
    <property type="evidence" value="ECO:0007669"/>
    <property type="project" value="UniProtKB-KW"/>
</dbReference>
<dbReference type="PROSITE" id="PS52035">
    <property type="entry name" value="PEPTIDASE_M14"/>
    <property type="match status" value="1"/>
</dbReference>
<dbReference type="InterPro" id="IPR013783">
    <property type="entry name" value="Ig-like_fold"/>
</dbReference>
<evidence type="ECO:0000313" key="12">
    <source>
        <dbReference type="Proteomes" id="UP000250222"/>
    </source>
</evidence>
<dbReference type="PANTHER" id="PTHR11705:SF143">
    <property type="entry name" value="SLL0236 PROTEIN"/>
    <property type="match status" value="1"/>
</dbReference>
<dbReference type="RefSeq" id="WP_110850790.1">
    <property type="nucleotide sequence ID" value="NZ_QKLZ01000001.1"/>
</dbReference>
<keyword evidence="12" id="KW-1185">Reference proteome</keyword>
<dbReference type="AlphaFoldDB" id="A0A2Y9BV15"/>
<organism evidence="11 12">
    <name type="scientific">Georgenia satyanarayanai</name>
    <dbReference type="NCBI Taxonomy" id="860221"/>
    <lineage>
        <taxon>Bacteria</taxon>
        <taxon>Bacillati</taxon>
        <taxon>Actinomycetota</taxon>
        <taxon>Actinomycetes</taxon>
        <taxon>Micrococcales</taxon>
        <taxon>Bogoriellaceae</taxon>
        <taxon>Georgenia</taxon>
    </lineage>
</organism>
<keyword evidence="9" id="KW-0732">Signal</keyword>
<evidence type="ECO:0000256" key="9">
    <source>
        <dbReference type="SAM" id="SignalP"/>
    </source>
</evidence>
<dbReference type="GO" id="GO:0005615">
    <property type="term" value="C:extracellular space"/>
    <property type="evidence" value="ECO:0007669"/>
    <property type="project" value="TreeGrafter"/>
</dbReference>
<comment type="cofactor">
    <cofactor evidence="1">
        <name>Zn(2+)</name>
        <dbReference type="ChEBI" id="CHEBI:29105"/>
    </cofactor>
</comment>
<dbReference type="GO" id="GO:0005975">
    <property type="term" value="P:carbohydrate metabolic process"/>
    <property type="evidence" value="ECO:0007669"/>
    <property type="project" value="UniProtKB-ARBA"/>
</dbReference>
<proteinExistence type="inferred from homology"/>
<feature type="domain" description="Peptidase M14" evidence="10">
    <location>
        <begin position="143"/>
        <end position="380"/>
    </location>
</feature>
<accession>A0A2Y9BV15</accession>
<comment type="similarity">
    <text evidence="2 7">Belongs to the peptidase M14 family.</text>
</comment>
<evidence type="ECO:0000256" key="1">
    <source>
        <dbReference type="ARBA" id="ARBA00001947"/>
    </source>
</evidence>
<reference evidence="11 12" key="1">
    <citation type="submission" date="2016-10" db="EMBL/GenBank/DDBJ databases">
        <authorList>
            <person name="Cai Z."/>
        </authorList>
    </citation>
    <scope>NUCLEOTIDE SEQUENCE [LARGE SCALE GENOMIC DNA]</scope>
    <source>
        <strain evidence="11 12">CGMCC 1.10826</strain>
    </source>
</reference>
<dbReference type="EMBL" id="UETB01000001">
    <property type="protein sequence ID" value="SSA36612.1"/>
    <property type="molecule type" value="Genomic_DNA"/>
</dbReference>
<keyword evidence="11" id="KW-0121">Carboxypeptidase</keyword>
<dbReference type="GO" id="GO:0004181">
    <property type="term" value="F:metallocarboxypeptidase activity"/>
    <property type="evidence" value="ECO:0007669"/>
    <property type="project" value="InterPro"/>
</dbReference>
<keyword evidence="5" id="KW-0862">Zinc</keyword>
<name>A0A2Y9BV15_9MICO</name>
<dbReference type="Gene3D" id="2.60.40.10">
    <property type="entry name" value="Immunoglobulins"/>
    <property type="match status" value="1"/>
</dbReference>
<protein>
    <submittedName>
        <fullName evidence="11">Zinc carboxypeptidase</fullName>
    </submittedName>
</protein>
<keyword evidence="6" id="KW-0482">Metalloprotease</keyword>
<sequence>MVGAAGAALLASLVATPPSVAQVPEAVTGLEVEQEMGFATLTWEPVAGVTEYQIERTPVDESNEPVGEPVITGIWRPNRQVDQSEPAFADANFDPGDRFRWRVGIEGEHFSEPVHDTTLPQWGDPEAPGEGLRTGWEQTFGERFTTDVEEAAYTEELDELSDRVRVVELGRTLQDRPINMFIIGYPNPPETAEEVAAGKTALVNCNVHGNEPSSREACLILARQLAFGEDERTLDILSESTILLVPSINADGRALNRRGNATGQDLNRDFSLLRQPETFAFTEMLRDYQPDAAFDGHEYGNNQAGDLPVMFPRHLNVPEVVHLQSKDLVENWLYERGSEDGWWFCPYGCEGGSTVGMSQETILRNTLGLKNVVGVLLEARSSGGATRPADGGSQTPEARKRKTYSAMYTFEQYFDYFHANKEQIEAAGEQGRQEQARNRGDIVFRGSYTVDPFPAPHPGEAPPNPEIPGPEQILRAPVCGYLLTEEQYHGEREDSPEGFPTTLADRIEAHGWRVQERARGYVVPLTQEQRGLIPLLLDGQAAEPWTSAQRLYGPANHRTTLPDSACGKVTEPPSRRTPATAELSYAGD</sequence>
<evidence type="ECO:0000256" key="3">
    <source>
        <dbReference type="ARBA" id="ARBA00022670"/>
    </source>
</evidence>
<evidence type="ECO:0000313" key="11">
    <source>
        <dbReference type="EMBL" id="SSA36612.1"/>
    </source>
</evidence>
<dbReference type="PANTHER" id="PTHR11705">
    <property type="entry name" value="PROTEASE FAMILY M14 CARBOXYPEPTIDASE A,B"/>
    <property type="match status" value="1"/>
</dbReference>
<feature type="signal peptide" evidence="9">
    <location>
        <begin position="1"/>
        <end position="21"/>
    </location>
</feature>
<feature type="chain" id="PRO_5030061984" evidence="9">
    <location>
        <begin position="22"/>
        <end position="588"/>
    </location>
</feature>
<keyword evidence="3" id="KW-0645">Protease</keyword>
<dbReference type="Proteomes" id="UP000250222">
    <property type="component" value="Unassembled WGS sequence"/>
</dbReference>
<evidence type="ECO:0000259" key="10">
    <source>
        <dbReference type="PROSITE" id="PS52035"/>
    </source>
</evidence>
<dbReference type="GO" id="GO:0008270">
    <property type="term" value="F:zinc ion binding"/>
    <property type="evidence" value="ECO:0007669"/>
    <property type="project" value="InterPro"/>
</dbReference>